<dbReference type="AlphaFoldDB" id="N0BGE3"/>
<organism evidence="4 5">
    <name type="scientific">Archaeoglobus sulfaticallidus PM70-1</name>
    <dbReference type="NCBI Taxonomy" id="387631"/>
    <lineage>
        <taxon>Archaea</taxon>
        <taxon>Methanobacteriati</taxon>
        <taxon>Methanobacteriota</taxon>
        <taxon>Archaeoglobi</taxon>
        <taxon>Archaeoglobales</taxon>
        <taxon>Archaeoglobaceae</taxon>
        <taxon>Archaeoglobus</taxon>
    </lineage>
</organism>
<dbReference type="OrthoDB" id="4952at2157"/>
<evidence type="ECO:0000259" key="3">
    <source>
        <dbReference type="Pfam" id="PF00156"/>
    </source>
</evidence>
<dbReference type="eggNOG" id="arCOG00040">
    <property type="taxonomic scope" value="Archaea"/>
</dbReference>
<dbReference type="EMBL" id="CP005290">
    <property type="protein sequence ID" value="AGK62058.1"/>
    <property type="molecule type" value="Genomic_DNA"/>
</dbReference>
<dbReference type="SUPFAM" id="SSF53271">
    <property type="entry name" value="PRTase-like"/>
    <property type="match status" value="1"/>
</dbReference>
<dbReference type="PANTHER" id="PTHR43363">
    <property type="entry name" value="HYPOXANTHINE PHOSPHORIBOSYLTRANSFERASE"/>
    <property type="match status" value="1"/>
</dbReference>
<dbReference type="PANTHER" id="PTHR43363:SF1">
    <property type="entry name" value="HYPOXANTHINE-GUANINE PHOSPHORIBOSYLTRANSFERASE"/>
    <property type="match status" value="1"/>
</dbReference>
<evidence type="ECO:0000313" key="5">
    <source>
        <dbReference type="Proteomes" id="UP000013307"/>
    </source>
</evidence>
<name>N0BGE3_9EURY</name>
<protein>
    <submittedName>
        <fullName evidence="4">Putative phosphoribosyltransferase</fullName>
    </submittedName>
</protein>
<dbReference type="HOGENOM" id="CLU_080904_0_1_2"/>
<evidence type="ECO:0000313" key="4">
    <source>
        <dbReference type="EMBL" id="AGK62058.1"/>
    </source>
</evidence>
<keyword evidence="1 4" id="KW-0328">Glycosyltransferase</keyword>
<reference evidence="4 5" key="1">
    <citation type="journal article" date="2013" name="Genome Announc.">
        <title>Complete Genome Sequence of the Thermophilic and Facultatively Chemolithoautotrophic Sulfate Reducer Archaeoglobus sulfaticallidus Strain PM70-1T.</title>
        <authorList>
            <person name="Stokke R."/>
            <person name="Hocking W.P."/>
            <person name="Steinsbu B.O."/>
            <person name="Steen I.H."/>
        </authorList>
    </citation>
    <scope>NUCLEOTIDE SEQUENCE [LARGE SCALE GENOMIC DNA]</scope>
    <source>
        <strain evidence="4">PM70-1</strain>
    </source>
</reference>
<dbReference type="Pfam" id="PF00156">
    <property type="entry name" value="Pribosyltran"/>
    <property type="match status" value="1"/>
</dbReference>
<dbReference type="Proteomes" id="UP000013307">
    <property type="component" value="Chromosome"/>
</dbReference>
<feature type="domain" description="Phosphoribosyltransferase" evidence="3">
    <location>
        <begin position="6"/>
        <end position="134"/>
    </location>
</feature>
<sequence length="198" mass="22643">MEVECQLLTWDHIYRVCFTIAKDVRKSGFKPDAIVAVGRGGWIPARIISDFLNIRELYSVKAEYWDVAESRDDAVITQPINVDMSGKKVLLVDDVADTGKTLNVVVSHLRKAGAREIKTAVLQYKKTSEFIPDFSGEIFSRWVWIVYPWGLTETAIGFLKKIDNYKEKSTDELIDEIKRRFNLTLSKEIIELAKELIG</sequence>
<dbReference type="InterPro" id="IPR029057">
    <property type="entry name" value="PRTase-like"/>
</dbReference>
<dbReference type="RefSeq" id="WP_015591654.1">
    <property type="nucleotide sequence ID" value="NC_021169.1"/>
</dbReference>
<evidence type="ECO:0000256" key="2">
    <source>
        <dbReference type="ARBA" id="ARBA00022679"/>
    </source>
</evidence>
<dbReference type="CDD" id="cd06223">
    <property type="entry name" value="PRTases_typeI"/>
    <property type="match status" value="1"/>
</dbReference>
<evidence type="ECO:0000256" key="1">
    <source>
        <dbReference type="ARBA" id="ARBA00022676"/>
    </source>
</evidence>
<dbReference type="KEGG" id="ast:Asulf_02100"/>
<dbReference type="InterPro" id="IPR000836">
    <property type="entry name" value="PRTase_dom"/>
</dbReference>
<dbReference type="GeneID" id="15393734"/>
<keyword evidence="2 4" id="KW-0808">Transferase</keyword>
<dbReference type="GO" id="GO:0016757">
    <property type="term" value="F:glycosyltransferase activity"/>
    <property type="evidence" value="ECO:0007669"/>
    <property type="project" value="UniProtKB-KW"/>
</dbReference>
<keyword evidence="5" id="KW-1185">Reference proteome</keyword>
<dbReference type="Gene3D" id="3.40.50.2020">
    <property type="match status" value="1"/>
</dbReference>
<accession>N0BGE3</accession>
<gene>
    <name evidence="4" type="ORF">Asulf_02100</name>
</gene>
<dbReference type="STRING" id="387631.Asulf_02100"/>
<proteinExistence type="predicted"/>